<sequence>MQYVDEVLSAIPKLIGVQLLLQFLKPAV</sequence>
<evidence type="ECO:0000313" key="2">
    <source>
        <dbReference type="Proteomes" id="UP000234331"/>
    </source>
</evidence>
<proteinExistence type="predicted"/>
<evidence type="ECO:0000313" key="1">
    <source>
        <dbReference type="EMBL" id="SNQ49359.1"/>
    </source>
</evidence>
<keyword evidence="2" id="KW-1185">Reference proteome</keyword>
<dbReference type="Proteomes" id="UP000234331">
    <property type="component" value="Unassembled WGS sequence"/>
</dbReference>
<reference evidence="1 2" key="1">
    <citation type="submission" date="2017-06" db="EMBL/GenBank/DDBJ databases">
        <authorList>
            <person name="Kim H.J."/>
            <person name="Triplett B.A."/>
        </authorList>
    </citation>
    <scope>NUCLEOTIDE SEQUENCE [LARGE SCALE GENOMIC DNA]</scope>
    <source>
        <strain evidence="1">FRACA_ARgP5</strain>
    </source>
</reference>
<dbReference type="EMBL" id="FZMO01000247">
    <property type="protein sequence ID" value="SNQ49359.1"/>
    <property type="molecule type" value="Genomic_DNA"/>
</dbReference>
<accession>A0A2I2KUN4</accession>
<gene>
    <name evidence="1" type="ORF">FRACA_3200011</name>
</gene>
<dbReference type="AlphaFoldDB" id="A0A2I2KUN4"/>
<name>A0A2I2KUN4_9ACTN</name>
<protein>
    <submittedName>
        <fullName evidence="1">Uncharacterized protein</fullName>
    </submittedName>
</protein>
<organism evidence="1 2">
    <name type="scientific">Frankia canadensis</name>
    <dbReference type="NCBI Taxonomy" id="1836972"/>
    <lineage>
        <taxon>Bacteria</taxon>
        <taxon>Bacillati</taxon>
        <taxon>Actinomycetota</taxon>
        <taxon>Actinomycetes</taxon>
        <taxon>Frankiales</taxon>
        <taxon>Frankiaceae</taxon>
        <taxon>Frankia</taxon>
    </lineage>
</organism>